<keyword evidence="6" id="KW-1185">Reference proteome</keyword>
<evidence type="ECO:0000259" key="4">
    <source>
        <dbReference type="Pfam" id="PF05057"/>
    </source>
</evidence>
<feature type="domain" description="DUF676" evidence="4">
    <location>
        <begin position="1"/>
        <end position="192"/>
    </location>
</feature>
<dbReference type="SUPFAM" id="SSF53474">
    <property type="entry name" value="alpha/beta-Hydrolases"/>
    <property type="match status" value="1"/>
</dbReference>
<dbReference type="EMBL" id="JABCKI010005810">
    <property type="protein sequence ID" value="KAG5637684.1"/>
    <property type="molecule type" value="Genomic_DNA"/>
</dbReference>
<protein>
    <recommendedName>
        <fullName evidence="4">DUF676 domain-containing protein</fullName>
    </recommendedName>
</protein>
<dbReference type="OrthoDB" id="273452at2759"/>
<dbReference type="InterPro" id="IPR029058">
    <property type="entry name" value="AB_hydrolase_fold"/>
</dbReference>
<dbReference type="PANTHER" id="PTHR12482">
    <property type="entry name" value="LIPASE ROG1-RELATED-RELATED"/>
    <property type="match status" value="1"/>
</dbReference>
<reference evidence="5" key="2">
    <citation type="submission" date="2021-10" db="EMBL/GenBank/DDBJ databases">
        <title>Phylogenomics reveals ancestral predisposition of the termite-cultivated fungus Termitomyces towards a domesticated lifestyle.</title>
        <authorList>
            <person name="Auxier B."/>
            <person name="Grum-Grzhimaylo A."/>
            <person name="Cardenas M.E."/>
            <person name="Lodge J.D."/>
            <person name="Laessoe T."/>
            <person name="Pedersen O."/>
            <person name="Smith M.E."/>
            <person name="Kuyper T.W."/>
            <person name="Franco-Molano E.A."/>
            <person name="Baroni T.J."/>
            <person name="Aanen D.K."/>
        </authorList>
    </citation>
    <scope>NUCLEOTIDE SEQUENCE</scope>
    <source>
        <strain evidence="5">D49</strain>
    </source>
</reference>
<comment type="similarity">
    <text evidence="1">Belongs to the putative lipase ROG1 family.</text>
</comment>
<feature type="compositionally biased region" description="Low complexity" evidence="2">
    <location>
        <begin position="375"/>
        <end position="390"/>
    </location>
</feature>
<feature type="transmembrane region" description="Helical" evidence="3">
    <location>
        <begin position="267"/>
        <end position="290"/>
    </location>
</feature>
<sequence>MWGNPSHLAELYRIITETYLTPSDGIELVVLLAETNRDNSTYDGIDWGGERVAQEVADKVDELTKDGKTVSRFSMTGYSLGGLIARYVVGILSQKGFFDTVTPVNFNTIATPHIGLPRYPSLMSAVKSSLGPKLLSRTGEQFYLVDKWSATGRPLIEVMADPERIFYQTLSRFQQIRIYANAVNDITVPYVTSAIEKEDPFALFETNGIHIELDDKYSPLIKAYDLPDIPPAPTPKPIILSPDWFRNRKPSRPFLPPFLQLRFPLNIVIYSLLPLLVPVTLSLVVVHFSLESRSSRARIRQLEEDELKGQKLINILAKLEEEVERAVVDLVIDNPADSQPTSSCRLAGKKQSPHPIPNDPVLVDKISLIEEGTATPNSSTTTPSPSSSSNCLISGQKKGKQTSEQPILTPLHHKIVMWLNQLPLRKELAYFPNARNSHAMIVCRDVKRFEAHRLGEGILRHWAASFIL</sequence>
<keyword evidence="3" id="KW-0472">Membrane</keyword>
<name>A0A9P7FV70_9AGAR</name>
<dbReference type="Gene3D" id="3.40.50.1820">
    <property type="entry name" value="alpha/beta hydrolase"/>
    <property type="match status" value="1"/>
</dbReference>
<evidence type="ECO:0000256" key="2">
    <source>
        <dbReference type="SAM" id="MobiDB-lite"/>
    </source>
</evidence>
<evidence type="ECO:0000256" key="3">
    <source>
        <dbReference type="SAM" id="Phobius"/>
    </source>
</evidence>
<feature type="region of interest" description="Disordered" evidence="2">
    <location>
        <begin position="337"/>
        <end position="360"/>
    </location>
</feature>
<keyword evidence="3" id="KW-1133">Transmembrane helix</keyword>
<evidence type="ECO:0000256" key="1">
    <source>
        <dbReference type="ARBA" id="ARBA00007920"/>
    </source>
</evidence>
<proteinExistence type="inferred from homology"/>
<gene>
    <name evidence="5" type="ORF">H0H81_003600</name>
</gene>
<dbReference type="Pfam" id="PF05057">
    <property type="entry name" value="DUF676"/>
    <property type="match status" value="1"/>
</dbReference>
<dbReference type="InterPro" id="IPR044294">
    <property type="entry name" value="Lipase-like"/>
</dbReference>
<reference evidence="5" key="1">
    <citation type="submission" date="2021-02" db="EMBL/GenBank/DDBJ databases">
        <authorList>
            <person name="Nieuwenhuis M."/>
            <person name="Van De Peppel L.J.J."/>
        </authorList>
    </citation>
    <scope>NUCLEOTIDE SEQUENCE</scope>
    <source>
        <strain evidence="5">D49</strain>
    </source>
</reference>
<dbReference type="AlphaFoldDB" id="A0A9P7FV70"/>
<evidence type="ECO:0000313" key="5">
    <source>
        <dbReference type="EMBL" id="KAG5637684.1"/>
    </source>
</evidence>
<feature type="region of interest" description="Disordered" evidence="2">
    <location>
        <begin position="373"/>
        <end position="405"/>
    </location>
</feature>
<accession>A0A9P7FV70</accession>
<comment type="caution">
    <text evidence="5">The sequence shown here is derived from an EMBL/GenBank/DDBJ whole genome shotgun (WGS) entry which is preliminary data.</text>
</comment>
<dbReference type="PANTHER" id="PTHR12482:SF62">
    <property type="entry name" value="LIPASE ROG1-RELATED"/>
    <property type="match status" value="1"/>
</dbReference>
<dbReference type="Proteomes" id="UP000717328">
    <property type="component" value="Unassembled WGS sequence"/>
</dbReference>
<keyword evidence="3" id="KW-0812">Transmembrane</keyword>
<evidence type="ECO:0000313" key="6">
    <source>
        <dbReference type="Proteomes" id="UP000717328"/>
    </source>
</evidence>
<organism evidence="5 6">
    <name type="scientific">Sphagnurus paluster</name>
    <dbReference type="NCBI Taxonomy" id="117069"/>
    <lineage>
        <taxon>Eukaryota</taxon>
        <taxon>Fungi</taxon>
        <taxon>Dikarya</taxon>
        <taxon>Basidiomycota</taxon>
        <taxon>Agaricomycotina</taxon>
        <taxon>Agaricomycetes</taxon>
        <taxon>Agaricomycetidae</taxon>
        <taxon>Agaricales</taxon>
        <taxon>Tricholomatineae</taxon>
        <taxon>Lyophyllaceae</taxon>
        <taxon>Sphagnurus</taxon>
    </lineage>
</organism>
<dbReference type="InterPro" id="IPR007751">
    <property type="entry name" value="DUF676_lipase-like"/>
</dbReference>